<dbReference type="AlphaFoldDB" id="D5VRL2"/>
<proteinExistence type="predicted"/>
<dbReference type="EMBL" id="CP002009">
    <property type="protein sequence ID" value="ADG13215.1"/>
    <property type="molecule type" value="Genomic_DNA"/>
</dbReference>
<evidence type="ECO:0000256" key="1">
    <source>
        <dbReference type="SAM" id="Phobius"/>
    </source>
</evidence>
<accession>D5VRL2</accession>
<evidence type="ECO:0000313" key="3">
    <source>
        <dbReference type="Proteomes" id="UP000002061"/>
    </source>
</evidence>
<dbReference type="KEGG" id="mif:Metin_0545"/>
<sequence>MEVKEILELLEEGYREEDKKYKKKAYFLSYFITGLMFIILYINYNALLIVPILLVISGILILRQRELYKRTKSYFEKIFERILEFGFLSLLALILAVSLTDPKLLSSVLSNYFGLFLCIDGIIFKSNVRKFLGLILILLSPILIFFPYNLLIFGLILLIYSFIFLVKL</sequence>
<keyword evidence="1" id="KW-0472">Membrane</keyword>
<protein>
    <submittedName>
        <fullName evidence="2">Uncharacterized protein</fullName>
    </submittedName>
</protein>
<evidence type="ECO:0000313" key="2">
    <source>
        <dbReference type="EMBL" id="ADG13215.1"/>
    </source>
</evidence>
<feature type="transmembrane region" description="Helical" evidence="1">
    <location>
        <begin position="25"/>
        <end position="41"/>
    </location>
</feature>
<feature type="transmembrane region" description="Helical" evidence="1">
    <location>
        <begin position="105"/>
        <end position="124"/>
    </location>
</feature>
<dbReference type="STRING" id="573063.Metin_0545"/>
<dbReference type="OrthoDB" id="65912at2157"/>
<feature type="transmembrane region" description="Helical" evidence="1">
    <location>
        <begin position="131"/>
        <end position="163"/>
    </location>
</feature>
<name>D5VRL2_METIM</name>
<dbReference type="HOGENOM" id="CLU_1458216_0_0_2"/>
<gene>
    <name evidence="2" type="ordered locus">Metin_0545</name>
</gene>
<reference evidence="2" key="1">
    <citation type="submission" date="2010-04" db="EMBL/GenBank/DDBJ databases">
        <title>Complete sequence of Methanocaldococcus infernus ME.</title>
        <authorList>
            <consortium name="US DOE Joint Genome Institute"/>
            <person name="Lucas S."/>
            <person name="Copeland A."/>
            <person name="Lapidus A."/>
            <person name="Cheng J.-F."/>
            <person name="Bruce D."/>
            <person name="Goodwin L."/>
            <person name="Pitluck S."/>
            <person name="Munk A.C."/>
            <person name="Detter J.C."/>
            <person name="Han C."/>
            <person name="Tapia R."/>
            <person name="Land M."/>
            <person name="Hauser L."/>
            <person name="Kyrpides N."/>
            <person name="Mikhailova N."/>
            <person name="Sieprawska-Lupa M."/>
            <person name="Whitman W.B."/>
            <person name="Woyke T."/>
        </authorList>
    </citation>
    <scope>NUCLEOTIDE SEQUENCE [LARGE SCALE GENOMIC DNA]</scope>
    <source>
        <strain evidence="2">ME</strain>
    </source>
</reference>
<feature type="transmembrane region" description="Helical" evidence="1">
    <location>
        <begin position="47"/>
        <end position="62"/>
    </location>
</feature>
<organism evidence="2 3">
    <name type="scientific">Methanocaldococcus infernus (strain DSM 11812 / JCM 15783 / ME)</name>
    <dbReference type="NCBI Taxonomy" id="573063"/>
    <lineage>
        <taxon>Archaea</taxon>
        <taxon>Methanobacteriati</taxon>
        <taxon>Methanobacteriota</taxon>
        <taxon>Methanomada group</taxon>
        <taxon>Methanococci</taxon>
        <taxon>Methanococcales</taxon>
        <taxon>Methanocaldococcaceae</taxon>
        <taxon>Methanocaldococcus</taxon>
    </lineage>
</organism>
<dbReference type="GeneID" id="9131551"/>
<feature type="transmembrane region" description="Helical" evidence="1">
    <location>
        <begin position="82"/>
        <end position="99"/>
    </location>
</feature>
<keyword evidence="1" id="KW-0812">Transmembrane</keyword>
<dbReference type="Proteomes" id="UP000002061">
    <property type="component" value="Chromosome"/>
</dbReference>
<dbReference type="RefSeq" id="WP_013099961.1">
    <property type="nucleotide sequence ID" value="NC_014122.1"/>
</dbReference>
<keyword evidence="1" id="KW-1133">Transmembrane helix</keyword>
<keyword evidence="3" id="KW-1185">Reference proteome</keyword>
<dbReference type="eggNOG" id="arCOG09667">
    <property type="taxonomic scope" value="Archaea"/>
</dbReference>